<dbReference type="GO" id="GO:0004175">
    <property type="term" value="F:endopeptidase activity"/>
    <property type="evidence" value="ECO:0007669"/>
    <property type="project" value="UniProtKB-ARBA"/>
</dbReference>
<dbReference type="PANTHER" id="PTHR36435:SF1">
    <property type="entry name" value="CAAX AMINO TERMINAL PROTEASE FAMILY PROTEIN"/>
    <property type="match status" value="1"/>
</dbReference>
<gene>
    <name evidence="3" type="ORF">SA2016_3223</name>
</gene>
<dbReference type="EMBL" id="CP014518">
    <property type="protein sequence ID" value="AMM33887.1"/>
    <property type="molecule type" value="Genomic_DNA"/>
</dbReference>
<sequence>MLHSPSTSPARPRRFTRYTPTDALAIVLYLGLPFALVFLPFDRLAWLTRDPLVGTYLLNLALYAAVFVAAMVAARHYVVRDARILATRPWFTLGILPLLLVAMLIVTVIVVSLAGGVEVSVNQTGLEDMTAHVPWYLTAPLLVLIGPFVEEYIFRHLLIGKLSQYINRWICYAASVVLFAALHIAGREAITLQALAPYLGLGLVLVFAYAWTANNLMFSYSLHALKNLLSVVLMYTVDISSLTR</sequence>
<protein>
    <submittedName>
        <fullName evidence="3">Abortive infection protein</fullName>
    </submittedName>
</protein>
<dbReference type="PATRIC" id="fig|37927.3.peg.3308"/>
<proteinExistence type="predicted"/>
<dbReference type="PANTHER" id="PTHR36435">
    <property type="entry name" value="SLR1288 PROTEIN"/>
    <property type="match status" value="1"/>
</dbReference>
<dbReference type="RefSeq" id="WP_066499962.1">
    <property type="nucleotide sequence ID" value="NZ_BJMO01000009.1"/>
</dbReference>
<feature type="transmembrane region" description="Helical" evidence="1">
    <location>
        <begin position="135"/>
        <end position="154"/>
    </location>
</feature>
<keyword evidence="1" id="KW-0472">Membrane</keyword>
<keyword evidence="1" id="KW-0812">Transmembrane</keyword>
<dbReference type="STRING" id="37927.SA2016_3223"/>
<reference evidence="3 4" key="1">
    <citation type="submission" date="2016-02" db="EMBL/GenBank/DDBJ databases">
        <title>Complete genome of Sinomonas atrocyanea KCTC 3377.</title>
        <authorList>
            <person name="Kim K.M."/>
        </authorList>
    </citation>
    <scope>NUCLEOTIDE SEQUENCE [LARGE SCALE GENOMIC DNA]</scope>
    <source>
        <strain evidence="3 4">KCTC 3377</strain>
    </source>
</reference>
<dbReference type="InterPro" id="IPR052710">
    <property type="entry name" value="CAAX_protease"/>
</dbReference>
<dbReference type="InterPro" id="IPR003675">
    <property type="entry name" value="Rce1/LyrA-like_dom"/>
</dbReference>
<feature type="transmembrane region" description="Helical" evidence="1">
    <location>
        <begin position="90"/>
        <end position="115"/>
    </location>
</feature>
<keyword evidence="1" id="KW-1133">Transmembrane helix</keyword>
<feature type="transmembrane region" description="Helical" evidence="1">
    <location>
        <begin position="190"/>
        <end position="212"/>
    </location>
</feature>
<evidence type="ECO:0000313" key="4">
    <source>
        <dbReference type="Proteomes" id="UP000070134"/>
    </source>
</evidence>
<evidence type="ECO:0000259" key="2">
    <source>
        <dbReference type="Pfam" id="PF02517"/>
    </source>
</evidence>
<organism evidence="3 4">
    <name type="scientific">Sinomonas atrocyanea</name>
    <dbReference type="NCBI Taxonomy" id="37927"/>
    <lineage>
        <taxon>Bacteria</taxon>
        <taxon>Bacillati</taxon>
        <taxon>Actinomycetota</taxon>
        <taxon>Actinomycetes</taxon>
        <taxon>Micrococcales</taxon>
        <taxon>Micrococcaceae</taxon>
        <taxon>Sinomonas</taxon>
    </lineage>
</organism>
<feature type="transmembrane region" description="Helical" evidence="1">
    <location>
        <begin position="21"/>
        <end position="41"/>
    </location>
</feature>
<feature type="transmembrane region" description="Helical" evidence="1">
    <location>
        <begin position="53"/>
        <end position="78"/>
    </location>
</feature>
<name>A0A127A403_9MICC</name>
<dbReference type="AlphaFoldDB" id="A0A127A403"/>
<evidence type="ECO:0000256" key="1">
    <source>
        <dbReference type="SAM" id="Phobius"/>
    </source>
</evidence>
<feature type="transmembrane region" description="Helical" evidence="1">
    <location>
        <begin position="166"/>
        <end position="184"/>
    </location>
</feature>
<evidence type="ECO:0000313" key="3">
    <source>
        <dbReference type="EMBL" id="AMM33887.1"/>
    </source>
</evidence>
<accession>A0A127A403</accession>
<dbReference type="Proteomes" id="UP000070134">
    <property type="component" value="Chromosome"/>
</dbReference>
<dbReference type="GO" id="GO:0080120">
    <property type="term" value="P:CAAX-box protein maturation"/>
    <property type="evidence" value="ECO:0007669"/>
    <property type="project" value="UniProtKB-ARBA"/>
</dbReference>
<dbReference type="KEGG" id="satk:SA2016_3223"/>
<dbReference type="Pfam" id="PF02517">
    <property type="entry name" value="Rce1-like"/>
    <property type="match status" value="1"/>
</dbReference>
<dbReference type="OrthoDB" id="2411709at2"/>
<feature type="domain" description="CAAX prenyl protease 2/Lysostaphin resistance protein A-like" evidence="2">
    <location>
        <begin position="136"/>
        <end position="228"/>
    </location>
</feature>
<keyword evidence="4" id="KW-1185">Reference proteome</keyword>